<dbReference type="Pfam" id="PF00117">
    <property type="entry name" value="GATase"/>
    <property type="match status" value="1"/>
</dbReference>
<dbReference type="NCBIfam" id="NF000848">
    <property type="entry name" value="PRK00074.1"/>
    <property type="match status" value="1"/>
</dbReference>
<dbReference type="CDD" id="cd01997">
    <property type="entry name" value="GMP_synthase_C"/>
    <property type="match status" value="1"/>
</dbReference>
<dbReference type="InterPro" id="IPR029062">
    <property type="entry name" value="Class_I_gatase-like"/>
</dbReference>
<evidence type="ECO:0000256" key="8">
    <source>
        <dbReference type="ARBA" id="ARBA00022962"/>
    </source>
</evidence>
<reference evidence="12 13" key="1">
    <citation type="submission" date="2019-02" db="EMBL/GenBank/DDBJ databases">
        <title>Deep-cultivation of Planctomycetes and their phenomic and genomic characterization uncovers novel biology.</title>
        <authorList>
            <person name="Wiegand S."/>
            <person name="Jogler M."/>
            <person name="Boedeker C."/>
            <person name="Pinto D."/>
            <person name="Vollmers J."/>
            <person name="Rivas-Marin E."/>
            <person name="Kohn T."/>
            <person name="Peeters S.H."/>
            <person name="Heuer A."/>
            <person name="Rast P."/>
            <person name="Oberbeckmann S."/>
            <person name="Bunk B."/>
            <person name="Jeske O."/>
            <person name="Meyerdierks A."/>
            <person name="Storesund J.E."/>
            <person name="Kallscheuer N."/>
            <person name="Luecker S."/>
            <person name="Lage O.M."/>
            <person name="Pohl T."/>
            <person name="Merkel B.J."/>
            <person name="Hornburger P."/>
            <person name="Mueller R.-W."/>
            <person name="Bruemmer F."/>
            <person name="Labrenz M."/>
            <person name="Spormann A.M."/>
            <person name="Op Den Camp H."/>
            <person name="Overmann J."/>
            <person name="Amann R."/>
            <person name="Jetten M.S.M."/>
            <person name="Mascher T."/>
            <person name="Medema M.H."/>
            <person name="Devos D.P."/>
            <person name="Kaster A.-K."/>
            <person name="Ovreas L."/>
            <person name="Rohde M."/>
            <person name="Galperin M.Y."/>
            <person name="Jogler C."/>
        </authorList>
    </citation>
    <scope>NUCLEOTIDE SEQUENCE [LARGE SCALE GENOMIC DNA]</scope>
    <source>
        <strain evidence="12 13">Poly41</strain>
    </source>
</reference>
<evidence type="ECO:0000313" key="13">
    <source>
        <dbReference type="Proteomes" id="UP000319143"/>
    </source>
</evidence>
<feature type="active site" evidence="9">
    <location>
        <position position="194"/>
    </location>
</feature>
<dbReference type="FunFam" id="3.30.300.10:FF:000002">
    <property type="entry name" value="GMP synthase [glutamine-hydrolyzing]"/>
    <property type="match status" value="1"/>
</dbReference>
<sequence>MDRRTRAAITQQSAMADPIAPENLTAQRIVVLDFGSQYAQLIARRVREQNVYCQILRHDLPAERIAELAPKGIILSGGPSSVYVQDAPRCDPELFNLGVPVLGICYGMQLACEALGGKVDHTPSREYGPAKCTVHDDSLLFRGLPEQIDVWMSHGDQVSAISDVFKPLAETNTCPYAAIAHRELPIYGMQFHPEVTHTPLGGQILRNFVLDVCGCEGTWQLGDFAQAAIEQIRSLVGDARVICGLSGGVDSSVVAALLYKAIGPQLSCILVDNGLLRKDEQVMVIQEFTKHFKTDLHVVEAEDRFMETLEGISEPQEKRRRIGHAFIECFKEEAVKIKDAHFLAQGTLYPDVIESGADLDGPAATIKLHHNVGGLPEELGFELIEPLRDLFKDEVRRLGLELGLPESLVWRHPFPGPGLAVRCLGEVTREKLKVLREADSIVVNEIKAAGLYRETSQSFAVLLPVQSVGVMGDARTYDNAVAIRSVKTDDFMTADWSRLPYDLLARISTRIINEVAGINRVCYDISSKPPATIEWE</sequence>
<accession>A0A5C6DCA1</accession>
<keyword evidence="3 9" id="KW-0436">Ligase</keyword>
<dbReference type="Proteomes" id="UP000319143">
    <property type="component" value="Unassembled WGS sequence"/>
</dbReference>
<feature type="active site" description="Nucleophile" evidence="9">
    <location>
        <position position="105"/>
    </location>
</feature>
<dbReference type="PROSITE" id="PS51273">
    <property type="entry name" value="GATASE_TYPE_1"/>
    <property type="match status" value="1"/>
</dbReference>
<dbReference type="PROSITE" id="PS51553">
    <property type="entry name" value="GMPS_ATP_PPASE"/>
    <property type="match status" value="1"/>
</dbReference>
<dbReference type="FunFam" id="3.40.50.620:FF:000001">
    <property type="entry name" value="GMP synthase [glutamine-hydrolyzing]"/>
    <property type="match status" value="1"/>
</dbReference>
<evidence type="ECO:0000256" key="3">
    <source>
        <dbReference type="ARBA" id="ARBA00022598"/>
    </source>
</evidence>
<evidence type="ECO:0000256" key="5">
    <source>
        <dbReference type="ARBA" id="ARBA00022749"/>
    </source>
</evidence>
<dbReference type="HAMAP" id="MF_00344">
    <property type="entry name" value="GMP_synthase"/>
    <property type="match status" value="1"/>
</dbReference>
<comment type="subunit">
    <text evidence="9">Homodimer.</text>
</comment>
<dbReference type="InterPro" id="IPR014729">
    <property type="entry name" value="Rossmann-like_a/b/a_fold"/>
</dbReference>
<dbReference type="FunFam" id="3.40.50.880:FF:000001">
    <property type="entry name" value="GMP synthase [glutamine-hydrolyzing]"/>
    <property type="match status" value="1"/>
</dbReference>
<dbReference type="InterPro" id="IPR017926">
    <property type="entry name" value="GATASE"/>
</dbReference>
<keyword evidence="5 9" id="KW-0332">GMP biosynthesis</keyword>
<dbReference type="GO" id="GO:0004066">
    <property type="term" value="F:asparagine synthase (glutamine-hydrolyzing) activity"/>
    <property type="evidence" value="ECO:0007669"/>
    <property type="project" value="InterPro"/>
</dbReference>
<dbReference type="OrthoDB" id="9802219at2"/>
<evidence type="ECO:0000256" key="7">
    <source>
        <dbReference type="ARBA" id="ARBA00022840"/>
    </source>
</evidence>
<dbReference type="InterPro" id="IPR025777">
    <property type="entry name" value="GMPS_ATP_PPase_dom"/>
</dbReference>
<dbReference type="SUPFAM" id="SSF52402">
    <property type="entry name" value="Adenine nucleotide alpha hydrolases-like"/>
    <property type="match status" value="1"/>
</dbReference>
<gene>
    <name evidence="9 12" type="primary">guaA</name>
    <name evidence="12" type="ORF">Poly41_50950</name>
</gene>
<keyword evidence="6 9" id="KW-0658">Purine biosynthesis</keyword>
<proteinExistence type="inferred from homology"/>
<organism evidence="12 13">
    <name type="scientific">Novipirellula artificiosorum</name>
    <dbReference type="NCBI Taxonomy" id="2528016"/>
    <lineage>
        <taxon>Bacteria</taxon>
        <taxon>Pseudomonadati</taxon>
        <taxon>Planctomycetota</taxon>
        <taxon>Planctomycetia</taxon>
        <taxon>Pirellulales</taxon>
        <taxon>Pirellulaceae</taxon>
        <taxon>Novipirellula</taxon>
    </lineage>
</organism>
<dbReference type="Gene3D" id="3.40.50.880">
    <property type="match status" value="1"/>
</dbReference>
<evidence type="ECO:0000256" key="1">
    <source>
        <dbReference type="ARBA" id="ARBA00002332"/>
    </source>
</evidence>
<keyword evidence="13" id="KW-1185">Reference proteome</keyword>
<dbReference type="EC" id="6.3.5.2" evidence="9"/>
<dbReference type="SUPFAM" id="SSF52317">
    <property type="entry name" value="Class I glutamine amidotransferase-like"/>
    <property type="match status" value="1"/>
</dbReference>
<name>A0A5C6DCA1_9BACT</name>
<protein>
    <recommendedName>
        <fullName evidence="9">GMP synthase [glutamine-hydrolyzing]</fullName>
        <ecNumber evidence="9">6.3.5.2</ecNumber>
    </recommendedName>
    <alternativeName>
        <fullName evidence="9">GMP synthetase</fullName>
    </alternativeName>
    <alternativeName>
        <fullName evidence="9">Glutamine amidotransferase</fullName>
    </alternativeName>
</protein>
<keyword evidence="7 9" id="KW-0067">ATP-binding</keyword>
<dbReference type="InterPro" id="IPR004739">
    <property type="entry name" value="GMP_synth_GATase"/>
</dbReference>
<evidence type="ECO:0000313" key="12">
    <source>
        <dbReference type="EMBL" id="TWU33341.1"/>
    </source>
</evidence>
<dbReference type="CDD" id="cd01742">
    <property type="entry name" value="GATase1_GMP_Synthase"/>
    <property type="match status" value="1"/>
</dbReference>
<comment type="pathway">
    <text evidence="2 9">Purine metabolism; GMP biosynthesis; GMP from XMP (L-Gln route): step 1/1.</text>
</comment>
<dbReference type="GO" id="GO:0003921">
    <property type="term" value="F:GMP synthase activity"/>
    <property type="evidence" value="ECO:0007669"/>
    <property type="project" value="InterPro"/>
</dbReference>
<evidence type="ECO:0000256" key="9">
    <source>
        <dbReference type="HAMAP-Rule" id="MF_00344"/>
    </source>
</evidence>
<dbReference type="NCBIfam" id="TIGR00888">
    <property type="entry name" value="guaA_Nterm"/>
    <property type="match status" value="1"/>
</dbReference>
<dbReference type="GO" id="GO:0005829">
    <property type="term" value="C:cytosol"/>
    <property type="evidence" value="ECO:0007669"/>
    <property type="project" value="TreeGrafter"/>
</dbReference>
<evidence type="ECO:0000256" key="2">
    <source>
        <dbReference type="ARBA" id="ARBA00005153"/>
    </source>
</evidence>
<feature type="binding site" evidence="10">
    <location>
        <begin position="246"/>
        <end position="252"/>
    </location>
    <ligand>
        <name>ATP</name>
        <dbReference type="ChEBI" id="CHEBI:30616"/>
    </ligand>
</feature>
<dbReference type="Gene3D" id="3.40.50.620">
    <property type="entry name" value="HUPs"/>
    <property type="match status" value="1"/>
</dbReference>
<keyword evidence="4 9" id="KW-0547">Nucleotide-binding</keyword>
<dbReference type="Gene3D" id="3.30.300.10">
    <property type="match status" value="1"/>
</dbReference>
<comment type="function">
    <text evidence="1 9">Catalyzes the synthesis of GMP from XMP.</text>
</comment>
<dbReference type="SUPFAM" id="SSF54810">
    <property type="entry name" value="GMP synthetase C-terminal dimerisation domain"/>
    <property type="match status" value="1"/>
</dbReference>
<dbReference type="PANTHER" id="PTHR11922">
    <property type="entry name" value="GMP SYNTHASE-RELATED"/>
    <property type="match status" value="1"/>
</dbReference>
<evidence type="ECO:0000259" key="11">
    <source>
        <dbReference type="PROSITE" id="PS51553"/>
    </source>
</evidence>
<dbReference type="NCBIfam" id="TIGR00884">
    <property type="entry name" value="guaA_Cterm"/>
    <property type="match status" value="1"/>
</dbReference>
<dbReference type="PANTHER" id="PTHR11922:SF2">
    <property type="entry name" value="GMP SYNTHASE [GLUTAMINE-HYDROLYZING]"/>
    <property type="match status" value="1"/>
</dbReference>
<dbReference type="GO" id="GO:0006529">
    <property type="term" value="P:asparagine biosynthetic process"/>
    <property type="evidence" value="ECO:0007669"/>
    <property type="project" value="InterPro"/>
</dbReference>
<dbReference type="PRINTS" id="PR00096">
    <property type="entry name" value="GATASE"/>
</dbReference>
<dbReference type="EMBL" id="SJPV01000010">
    <property type="protein sequence ID" value="TWU33341.1"/>
    <property type="molecule type" value="Genomic_DNA"/>
</dbReference>
<comment type="caution">
    <text evidence="12">The sequence shown here is derived from an EMBL/GenBank/DDBJ whole genome shotgun (WGS) entry which is preliminary data.</text>
</comment>
<evidence type="ECO:0000256" key="6">
    <source>
        <dbReference type="ARBA" id="ARBA00022755"/>
    </source>
</evidence>
<dbReference type="UniPathway" id="UPA00189">
    <property type="reaction ID" value="UER00296"/>
</dbReference>
<comment type="catalytic activity">
    <reaction evidence="9">
        <text>XMP + L-glutamine + ATP + H2O = GMP + L-glutamate + AMP + diphosphate + 2 H(+)</text>
        <dbReference type="Rhea" id="RHEA:11680"/>
        <dbReference type="ChEBI" id="CHEBI:15377"/>
        <dbReference type="ChEBI" id="CHEBI:15378"/>
        <dbReference type="ChEBI" id="CHEBI:29985"/>
        <dbReference type="ChEBI" id="CHEBI:30616"/>
        <dbReference type="ChEBI" id="CHEBI:33019"/>
        <dbReference type="ChEBI" id="CHEBI:57464"/>
        <dbReference type="ChEBI" id="CHEBI:58115"/>
        <dbReference type="ChEBI" id="CHEBI:58359"/>
        <dbReference type="ChEBI" id="CHEBI:456215"/>
        <dbReference type="EC" id="6.3.5.2"/>
    </reaction>
</comment>
<feature type="domain" description="GMPS ATP-PPase" evidence="11">
    <location>
        <begin position="219"/>
        <end position="411"/>
    </location>
</feature>
<dbReference type="Pfam" id="PF00733">
    <property type="entry name" value="Asn_synthase"/>
    <property type="match status" value="1"/>
</dbReference>
<feature type="active site" evidence="9">
    <location>
        <position position="192"/>
    </location>
</feature>
<dbReference type="GO" id="GO:0005524">
    <property type="term" value="F:ATP binding"/>
    <property type="evidence" value="ECO:0007669"/>
    <property type="project" value="UniProtKB-UniRule"/>
</dbReference>
<dbReference type="PRINTS" id="PR00097">
    <property type="entry name" value="ANTSNTHASEII"/>
</dbReference>
<dbReference type="PRINTS" id="PR00099">
    <property type="entry name" value="CPSGATASE"/>
</dbReference>
<evidence type="ECO:0000256" key="10">
    <source>
        <dbReference type="PROSITE-ProRule" id="PRU00886"/>
    </source>
</evidence>
<evidence type="ECO:0000256" key="4">
    <source>
        <dbReference type="ARBA" id="ARBA00022741"/>
    </source>
</evidence>
<dbReference type="InterPro" id="IPR001674">
    <property type="entry name" value="GMP_synth_C"/>
</dbReference>
<dbReference type="Pfam" id="PF00958">
    <property type="entry name" value="GMP_synt_C"/>
    <property type="match status" value="1"/>
</dbReference>
<dbReference type="InterPro" id="IPR022955">
    <property type="entry name" value="GMP_synthase"/>
</dbReference>
<keyword evidence="8 9" id="KW-0315">Glutamine amidotransferase</keyword>
<dbReference type="AlphaFoldDB" id="A0A5C6DCA1"/>
<dbReference type="InterPro" id="IPR001962">
    <property type="entry name" value="Asn_synthase"/>
</dbReference>